<proteinExistence type="predicted"/>
<evidence type="ECO:0000313" key="3">
    <source>
        <dbReference type="Proteomes" id="UP001497453"/>
    </source>
</evidence>
<protein>
    <recommendedName>
        <fullName evidence="1">F-box domain-containing protein</fullName>
    </recommendedName>
</protein>
<dbReference type="SMART" id="SM00256">
    <property type="entry name" value="FBOX"/>
    <property type="match status" value="1"/>
</dbReference>
<evidence type="ECO:0000259" key="1">
    <source>
        <dbReference type="PROSITE" id="PS50181"/>
    </source>
</evidence>
<evidence type="ECO:0000313" key="2">
    <source>
        <dbReference type="EMBL" id="CAL1702842.1"/>
    </source>
</evidence>
<accession>A0ABP1D4L5</accession>
<dbReference type="Proteomes" id="UP001497453">
    <property type="component" value="Chromosome 2"/>
</dbReference>
<reference evidence="3" key="1">
    <citation type="submission" date="2024-04" db="EMBL/GenBank/DDBJ databases">
        <authorList>
            <person name="Shaw F."/>
            <person name="Minotto A."/>
        </authorList>
    </citation>
    <scope>NUCLEOTIDE SEQUENCE [LARGE SCALE GENOMIC DNA]</scope>
</reference>
<dbReference type="InterPro" id="IPR036047">
    <property type="entry name" value="F-box-like_dom_sf"/>
</dbReference>
<dbReference type="Gene3D" id="1.20.1280.50">
    <property type="match status" value="1"/>
</dbReference>
<dbReference type="Pfam" id="PF00646">
    <property type="entry name" value="F-box"/>
    <property type="match status" value="1"/>
</dbReference>
<organism evidence="2 3">
    <name type="scientific">Somion occarium</name>
    <dbReference type="NCBI Taxonomy" id="3059160"/>
    <lineage>
        <taxon>Eukaryota</taxon>
        <taxon>Fungi</taxon>
        <taxon>Dikarya</taxon>
        <taxon>Basidiomycota</taxon>
        <taxon>Agaricomycotina</taxon>
        <taxon>Agaricomycetes</taxon>
        <taxon>Polyporales</taxon>
        <taxon>Cerrenaceae</taxon>
        <taxon>Somion</taxon>
    </lineage>
</organism>
<dbReference type="EMBL" id="OZ037945">
    <property type="protein sequence ID" value="CAL1702842.1"/>
    <property type="molecule type" value="Genomic_DNA"/>
</dbReference>
<dbReference type="SUPFAM" id="SSF81383">
    <property type="entry name" value="F-box domain"/>
    <property type="match status" value="1"/>
</dbReference>
<dbReference type="InterPro" id="IPR001810">
    <property type="entry name" value="F-box_dom"/>
</dbReference>
<sequence length="540" mass="61599">MKSSTMHPKASILNIPLELLIEILKCLDYRTVLNCSQVCKEFHQIIKDSLELQYKIELEADGMIDGPRTVGSWSTSERLQLLLDRRARWRTLDWTRIVTLPLVGFCHAYELVGGVFAKTMGVGDNVGARHLTVASLPTRYDDGDMRILEDLGVTSRDFAIDPSQDLITLVDIDDSIPVNVRVTLHLRTISTNTAHKQASKPALECRAPGRITSCFIQIVDDIVGMFFWLQGPTLMIWNWRTGRLVVHCVADYNEGGQHPRPHERALPQLPQETWDFAFLSSRAFLLNSIHGRGFVHLFSFDGNGDPEIPPTLHATLTMPALEPPNTVHHFATHSAPFLGGDSSMGKPFTTDESSRIYMMTITYGQRARFHLFVKSEFLMSFFPSKPSDAKKGRPPMIDWKDWGPTKTRFIENDIHYQWLRYVHGHRAVMPPIPRPMSSWPISHHRLCVFDFKVHPTRLHDPCKAPSSKRARYHIVTIPTLIERKELFKERVETRLPYSVSSLEDKFNYSGFMIDEERLIGMKSSSSLGEGDLSKIDIFTF</sequence>
<dbReference type="PROSITE" id="PS50181">
    <property type="entry name" value="FBOX"/>
    <property type="match status" value="1"/>
</dbReference>
<keyword evidence="3" id="KW-1185">Reference proteome</keyword>
<gene>
    <name evidence="2" type="ORF">GFSPODELE1_LOCUS4261</name>
</gene>
<dbReference type="CDD" id="cd09917">
    <property type="entry name" value="F-box_SF"/>
    <property type="match status" value="1"/>
</dbReference>
<name>A0ABP1D4L5_9APHY</name>
<feature type="domain" description="F-box" evidence="1">
    <location>
        <begin position="9"/>
        <end position="57"/>
    </location>
</feature>